<keyword evidence="6 8" id="KW-0472">Membrane</keyword>
<evidence type="ECO:0000313" key="11">
    <source>
        <dbReference type="Proteomes" id="UP000585614"/>
    </source>
</evidence>
<dbReference type="Proteomes" id="UP000585614">
    <property type="component" value="Unassembled WGS sequence"/>
</dbReference>
<gene>
    <name evidence="10" type="ORF">mRhiFer1_004888</name>
</gene>
<keyword evidence="4 9" id="KW-0732">Signal</keyword>
<dbReference type="AlphaFoldDB" id="A0A7J7SIC1"/>
<evidence type="ECO:0000313" key="10">
    <source>
        <dbReference type="EMBL" id="KAF6288015.1"/>
    </source>
</evidence>
<evidence type="ECO:0000256" key="9">
    <source>
        <dbReference type="SAM" id="SignalP"/>
    </source>
</evidence>
<evidence type="ECO:0000256" key="4">
    <source>
        <dbReference type="ARBA" id="ARBA00022729"/>
    </source>
</evidence>
<dbReference type="EMBL" id="JACAGC010000022">
    <property type="protein sequence ID" value="KAF6288015.1"/>
    <property type="molecule type" value="Genomic_DNA"/>
</dbReference>
<dbReference type="PANTHER" id="PTHR32178">
    <property type="entry name" value="FAM187"/>
    <property type="match status" value="1"/>
</dbReference>
<feature type="transmembrane region" description="Helical" evidence="8">
    <location>
        <begin position="333"/>
        <end position="351"/>
    </location>
</feature>
<keyword evidence="5 8" id="KW-1133">Transmembrane helix</keyword>
<evidence type="ECO:0000256" key="7">
    <source>
        <dbReference type="ARBA" id="ARBA00023180"/>
    </source>
</evidence>
<dbReference type="GO" id="GO:0016020">
    <property type="term" value="C:membrane"/>
    <property type="evidence" value="ECO:0007669"/>
    <property type="project" value="UniProtKB-SubCell"/>
</dbReference>
<evidence type="ECO:0000256" key="2">
    <source>
        <dbReference type="ARBA" id="ARBA00008727"/>
    </source>
</evidence>
<name>A0A7J7SIC1_RHIFE</name>
<dbReference type="InterPro" id="IPR036179">
    <property type="entry name" value="Ig-like_dom_sf"/>
</dbReference>
<accession>A0A7J7SIC1</accession>
<dbReference type="SUPFAM" id="SSF48726">
    <property type="entry name" value="Immunoglobulin"/>
    <property type="match status" value="1"/>
</dbReference>
<dbReference type="PANTHER" id="PTHR32178:SF8">
    <property type="entry name" value="PROTEIN FAM187B"/>
    <property type="match status" value="1"/>
</dbReference>
<comment type="similarity">
    <text evidence="2">Belongs to the FAM187 family.</text>
</comment>
<keyword evidence="7" id="KW-0325">Glycoprotein</keyword>
<organism evidence="10 11">
    <name type="scientific">Rhinolophus ferrumequinum</name>
    <name type="common">Greater horseshoe bat</name>
    <dbReference type="NCBI Taxonomy" id="59479"/>
    <lineage>
        <taxon>Eukaryota</taxon>
        <taxon>Metazoa</taxon>
        <taxon>Chordata</taxon>
        <taxon>Craniata</taxon>
        <taxon>Vertebrata</taxon>
        <taxon>Euteleostomi</taxon>
        <taxon>Mammalia</taxon>
        <taxon>Eutheria</taxon>
        <taxon>Laurasiatheria</taxon>
        <taxon>Chiroptera</taxon>
        <taxon>Yinpterochiroptera</taxon>
        <taxon>Rhinolophoidea</taxon>
        <taxon>Rhinolophidae</taxon>
        <taxon>Rhinolophinae</taxon>
        <taxon>Rhinolophus</taxon>
    </lineage>
</organism>
<evidence type="ECO:0000256" key="8">
    <source>
        <dbReference type="SAM" id="Phobius"/>
    </source>
</evidence>
<feature type="chain" id="PRO_5029611788" evidence="9">
    <location>
        <begin position="18"/>
        <end position="366"/>
    </location>
</feature>
<comment type="caution">
    <text evidence="10">The sequence shown here is derived from an EMBL/GenBank/DDBJ whole genome shotgun (WGS) entry which is preliminary data.</text>
</comment>
<keyword evidence="3 8" id="KW-0812">Transmembrane</keyword>
<comment type="subcellular location">
    <subcellularLocation>
        <location evidence="1">Membrane</location>
        <topology evidence="1">Single-pass type I membrane protein</topology>
    </subcellularLocation>
</comment>
<evidence type="ECO:0000256" key="6">
    <source>
        <dbReference type="ARBA" id="ARBA00023136"/>
    </source>
</evidence>
<evidence type="ECO:0000256" key="1">
    <source>
        <dbReference type="ARBA" id="ARBA00004479"/>
    </source>
</evidence>
<evidence type="ECO:0000256" key="5">
    <source>
        <dbReference type="ARBA" id="ARBA00022989"/>
    </source>
</evidence>
<evidence type="ECO:0000256" key="3">
    <source>
        <dbReference type="ARBA" id="ARBA00022692"/>
    </source>
</evidence>
<proteinExistence type="inferred from homology"/>
<sequence length="366" mass="41537">MLSTLLLLSLSLPTLWTQVLISCTYKSLCQRALLSGNDVALHCDDPKAVWYFSSILEEDPLLVSSMPNAKKLPGGSLQLTNPQPSQTGLYHCQDSDSALIVEYELDFQDVTALHVTHKDLGQKPLQNETLRLGSSVLIFTHWEPWQDCNRCGEPGERKRVGYCHIEEPLEKPMPCWLYLRGEKVRYSRMRPELQVEACLVPCDHFKETNQPYFVFDIYQLGKLTNNMWLTCPLASIYRPITWEANNTPLTWQGQLSGQDVTTILDPSNGGRRLQVFQPAIYTCFVQQEFMARFNPRPGLDTLETLQREEAGQQPEAGRARKGKADTVFKGLKLVLLVGTLLGLLGLLLKLFRPSRSKRSNRTLLVK</sequence>
<protein>
    <submittedName>
        <fullName evidence="10">Family with sequence similarity 187 member B</fullName>
    </submittedName>
</protein>
<dbReference type="InterPro" id="IPR039311">
    <property type="entry name" value="FAM187A/B"/>
</dbReference>
<reference evidence="10 11" key="1">
    <citation type="journal article" date="2020" name="Nature">
        <title>Six reference-quality genomes reveal evolution of bat adaptations.</title>
        <authorList>
            <person name="Jebb D."/>
            <person name="Huang Z."/>
            <person name="Pippel M."/>
            <person name="Hughes G.M."/>
            <person name="Lavrichenko K."/>
            <person name="Devanna P."/>
            <person name="Winkler S."/>
            <person name="Jermiin L.S."/>
            <person name="Skirmuntt E.C."/>
            <person name="Katzourakis A."/>
            <person name="Burkitt-Gray L."/>
            <person name="Ray D.A."/>
            <person name="Sullivan K.A.M."/>
            <person name="Roscito J.G."/>
            <person name="Kirilenko B.M."/>
            <person name="Davalos L.M."/>
            <person name="Corthals A.P."/>
            <person name="Power M.L."/>
            <person name="Jones G."/>
            <person name="Ransome R.D."/>
            <person name="Dechmann D.K.N."/>
            <person name="Locatelli A.G."/>
            <person name="Puechmaille S.J."/>
            <person name="Fedrigo O."/>
            <person name="Jarvis E.D."/>
            <person name="Hiller M."/>
            <person name="Vernes S.C."/>
            <person name="Myers E.W."/>
            <person name="Teeling E.C."/>
        </authorList>
    </citation>
    <scope>NUCLEOTIDE SEQUENCE [LARGE SCALE GENOMIC DNA]</scope>
    <source>
        <strain evidence="10">MRhiFer1</strain>
        <tissue evidence="10">Lung</tissue>
    </source>
</reference>
<feature type="signal peptide" evidence="9">
    <location>
        <begin position="1"/>
        <end position="17"/>
    </location>
</feature>